<organism evidence="2 3">
    <name type="scientific">Haloarcula pellucida</name>
    <dbReference type="NCBI Taxonomy" id="1427151"/>
    <lineage>
        <taxon>Archaea</taxon>
        <taxon>Methanobacteriati</taxon>
        <taxon>Methanobacteriota</taxon>
        <taxon>Stenosarchaea group</taxon>
        <taxon>Halobacteria</taxon>
        <taxon>Halobacteriales</taxon>
        <taxon>Haloarculaceae</taxon>
        <taxon>Haloarcula</taxon>
    </lineage>
</organism>
<dbReference type="Proteomes" id="UP000605784">
    <property type="component" value="Unassembled WGS sequence"/>
</dbReference>
<reference evidence="2" key="1">
    <citation type="journal article" date="2014" name="Int. J. Syst. Evol. Microbiol.">
        <title>Complete genome sequence of Corynebacterium casei LMG S-19264T (=DSM 44701T), isolated from a smear-ripened cheese.</title>
        <authorList>
            <consortium name="US DOE Joint Genome Institute (JGI-PGF)"/>
            <person name="Walter F."/>
            <person name="Albersmeier A."/>
            <person name="Kalinowski J."/>
            <person name="Ruckert C."/>
        </authorList>
    </citation>
    <scope>NUCLEOTIDE SEQUENCE</scope>
    <source>
        <strain evidence="2">JCM 17820</strain>
    </source>
</reference>
<evidence type="ECO:0000313" key="2">
    <source>
        <dbReference type="EMBL" id="GGN85496.1"/>
    </source>
</evidence>
<name>A0A830GGQ4_9EURY</name>
<sequence length="431" mass="46388">MTDPAAGQTRRGFLAVVGASALAGCGAVERFADGDEPTIRSHELPDVDTGDDERPHHLLFPAVPVPIEDAYLGAGRDRTTELLSGLPTPLGPDEIPNGHIREHVLDAADHATEDIDDARRAETGLMALRAIRESRQNARYAAEGWRFVSEGRRAAPLREEYRNAVAEARSFDSEYTYLGDDPVRAALVHARIETALRRATDDEGPSVNHDGSALLTVAEWGEAAESAHVYLDDARHLDAQFRASLPADAGTVEARLRGAAEALLADLRSRAVPPEPTSGDWEAPERVRWEVRDEAVDGTTRVSEAAGPASALLDATGRLAGFGALERVRQRIEEGEQFRVESAADVRRFRQTAVDALQSTLGTGPTPGLVRTVLTNAADRVWSADWELSRAQGDVRPAQLADPVSEYVVATALARAAPDAAERTVDALESA</sequence>
<gene>
    <name evidence="2" type="ORF">GCM10009030_02020</name>
</gene>
<protein>
    <submittedName>
        <fullName evidence="2">Uncharacterized protein</fullName>
    </submittedName>
</protein>
<feature type="compositionally biased region" description="Basic and acidic residues" evidence="1">
    <location>
        <begin position="32"/>
        <end position="45"/>
    </location>
</feature>
<evidence type="ECO:0000313" key="3">
    <source>
        <dbReference type="Proteomes" id="UP000605784"/>
    </source>
</evidence>
<dbReference type="RefSeq" id="WP_188993731.1">
    <property type="nucleotide sequence ID" value="NZ_BMOU01000001.1"/>
</dbReference>
<accession>A0A830GGQ4</accession>
<evidence type="ECO:0000256" key="1">
    <source>
        <dbReference type="SAM" id="MobiDB-lite"/>
    </source>
</evidence>
<comment type="caution">
    <text evidence="2">The sequence shown here is derived from an EMBL/GenBank/DDBJ whole genome shotgun (WGS) entry which is preliminary data.</text>
</comment>
<feature type="region of interest" description="Disordered" evidence="1">
    <location>
        <begin position="32"/>
        <end position="53"/>
    </location>
</feature>
<reference evidence="2" key="2">
    <citation type="submission" date="2020-09" db="EMBL/GenBank/DDBJ databases">
        <authorList>
            <person name="Sun Q."/>
            <person name="Ohkuma M."/>
        </authorList>
    </citation>
    <scope>NUCLEOTIDE SEQUENCE</scope>
    <source>
        <strain evidence="2">JCM 17820</strain>
    </source>
</reference>
<dbReference type="EMBL" id="BMOU01000001">
    <property type="protein sequence ID" value="GGN85496.1"/>
    <property type="molecule type" value="Genomic_DNA"/>
</dbReference>
<keyword evidence="3" id="KW-1185">Reference proteome</keyword>
<proteinExistence type="predicted"/>
<dbReference type="AlphaFoldDB" id="A0A830GGQ4"/>